<dbReference type="RefSeq" id="WP_111946577.1">
    <property type="nucleotide sequence ID" value="NZ_CATNYA010000031.1"/>
</dbReference>
<accession>A0A2X3IQK3</accession>
<name>A0A2X3IQK3_CLOPF</name>
<sequence>MLESNGYIFSEKLEKLYNDVQALKPECKIFVNVDDSLIDDVGVDGSQETLINGDIQIISRNNDVTESIISHELLHAYFLRIGYPNHHYVYGNDNPIFHFGRELYNHVIHKLILEEQIKRGFDVSYHQEKLAKNLGVGLEKEFTDPKEIISFSMVILLCDVLCGKYKEIYKEKIEKTFPKSNKVANQLYNAMMKKDYKTAYETREALVRVYKKFDNILKLYKLPNLNLSENVTITYIPRKDDMNRNVLKIFHICKKEKINDKLKFWILISNSDNQSSYIIATEDRTYDEIKSLLKDMTLGKLFEESNCITFIK</sequence>
<gene>
    <name evidence="1" type="ORF">NCTC8081_03197</name>
</gene>
<evidence type="ECO:0000313" key="1">
    <source>
        <dbReference type="EMBL" id="SQC85404.1"/>
    </source>
</evidence>
<protein>
    <submittedName>
        <fullName evidence="1">Uncharacterized protein</fullName>
    </submittedName>
</protein>
<evidence type="ECO:0000313" key="2">
    <source>
        <dbReference type="Proteomes" id="UP000250234"/>
    </source>
</evidence>
<dbReference type="AlphaFoldDB" id="A0A2X3IQK3"/>
<proteinExistence type="predicted"/>
<dbReference type="EMBL" id="UAWO01000006">
    <property type="protein sequence ID" value="SQC85404.1"/>
    <property type="molecule type" value="Genomic_DNA"/>
</dbReference>
<reference evidence="1 2" key="1">
    <citation type="submission" date="2018-06" db="EMBL/GenBank/DDBJ databases">
        <authorList>
            <consortium name="Pathogen Informatics"/>
            <person name="Doyle S."/>
        </authorList>
    </citation>
    <scope>NUCLEOTIDE SEQUENCE [LARGE SCALE GENOMIC DNA]</scope>
    <source>
        <strain evidence="1 2">NCTC8081</strain>
    </source>
</reference>
<dbReference type="Proteomes" id="UP000250234">
    <property type="component" value="Unassembled WGS sequence"/>
</dbReference>
<organism evidence="1 2">
    <name type="scientific">Clostridium perfringens</name>
    <dbReference type="NCBI Taxonomy" id="1502"/>
    <lineage>
        <taxon>Bacteria</taxon>
        <taxon>Bacillati</taxon>
        <taxon>Bacillota</taxon>
        <taxon>Clostridia</taxon>
        <taxon>Eubacteriales</taxon>
        <taxon>Clostridiaceae</taxon>
        <taxon>Clostridium</taxon>
    </lineage>
</organism>